<sequence>MGRAIEELDRGELEAALEAALNLLRSVPSASLARSDVEVRETASGTVVGRAFKWAFIPAGQLWSEEDRREVQTRLDEFALRRGLQGATVRFGPDRLDVEVPRRLQVEQVIALQEWLDSERETLDVSRVP</sequence>
<evidence type="ECO:0000313" key="2">
    <source>
        <dbReference type="Proteomes" id="UP000321058"/>
    </source>
</evidence>
<dbReference type="AlphaFoldDB" id="A0A512NNC9"/>
<dbReference type="EMBL" id="BKAJ01000165">
    <property type="protein sequence ID" value="GEP60466.1"/>
    <property type="molecule type" value="Genomic_DNA"/>
</dbReference>
<protein>
    <submittedName>
        <fullName evidence="1">Uncharacterized protein</fullName>
    </submittedName>
</protein>
<gene>
    <name evidence="1" type="ORF">RSO01_76320</name>
</gene>
<organism evidence="1 2">
    <name type="scientific">Reyranella soli</name>
    <dbReference type="NCBI Taxonomy" id="1230389"/>
    <lineage>
        <taxon>Bacteria</taxon>
        <taxon>Pseudomonadati</taxon>
        <taxon>Pseudomonadota</taxon>
        <taxon>Alphaproteobacteria</taxon>
        <taxon>Hyphomicrobiales</taxon>
        <taxon>Reyranellaceae</taxon>
        <taxon>Reyranella</taxon>
    </lineage>
</organism>
<name>A0A512NNC9_9HYPH</name>
<proteinExistence type="predicted"/>
<keyword evidence="2" id="KW-1185">Reference proteome</keyword>
<reference evidence="1 2" key="1">
    <citation type="submission" date="2019-07" db="EMBL/GenBank/DDBJ databases">
        <title>Whole genome shotgun sequence of Reyranella soli NBRC 108950.</title>
        <authorList>
            <person name="Hosoyama A."/>
            <person name="Uohara A."/>
            <person name="Ohji S."/>
            <person name="Ichikawa N."/>
        </authorList>
    </citation>
    <scope>NUCLEOTIDE SEQUENCE [LARGE SCALE GENOMIC DNA]</scope>
    <source>
        <strain evidence="1 2">NBRC 108950</strain>
    </source>
</reference>
<evidence type="ECO:0000313" key="1">
    <source>
        <dbReference type="EMBL" id="GEP60466.1"/>
    </source>
</evidence>
<comment type="caution">
    <text evidence="1">The sequence shown here is derived from an EMBL/GenBank/DDBJ whole genome shotgun (WGS) entry which is preliminary data.</text>
</comment>
<dbReference type="Proteomes" id="UP000321058">
    <property type="component" value="Unassembled WGS sequence"/>
</dbReference>
<accession>A0A512NNC9</accession>